<comment type="caution">
    <text evidence="1">The sequence shown here is derived from an EMBL/GenBank/DDBJ whole genome shotgun (WGS) entry which is preliminary data.</text>
</comment>
<protein>
    <submittedName>
        <fullName evidence="1">Uncharacterized protein</fullName>
    </submittedName>
</protein>
<reference evidence="1 2" key="1">
    <citation type="submission" date="2019-07" db="EMBL/GenBank/DDBJ databases">
        <title>Whole genome shotgun sequence of Reyranella soli NBRC 108950.</title>
        <authorList>
            <person name="Hosoyama A."/>
            <person name="Uohara A."/>
            <person name="Ohji S."/>
            <person name="Ichikawa N."/>
        </authorList>
    </citation>
    <scope>NUCLEOTIDE SEQUENCE [LARGE SCALE GENOMIC DNA]</scope>
    <source>
        <strain evidence="1 2">NBRC 108950</strain>
    </source>
</reference>
<keyword evidence="2" id="KW-1185">Reference proteome</keyword>
<evidence type="ECO:0000313" key="1">
    <source>
        <dbReference type="EMBL" id="GEP61961.1"/>
    </source>
</evidence>
<sequence>MTNTLSDQAIATRDRAKWARRLATTLTAAEDAARLLRYAEKLEAQAVDLDRRAMEGG</sequence>
<dbReference type="EMBL" id="BKAJ01000278">
    <property type="protein sequence ID" value="GEP61961.1"/>
    <property type="molecule type" value="Genomic_DNA"/>
</dbReference>
<organism evidence="1 2">
    <name type="scientific">Reyranella soli</name>
    <dbReference type="NCBI Taxonomy" id="1230389"/>
    <lineage>
        <taxon>Bacteria</taxon>
        <taxon>Pseudomonadati</taxon>
        <taxon>Pseudomonadota</taxon>
        <taxon>Alphaproteobacteria</taxon>
        <taxon>Hyphomicrobiales</taxon>
        <taxon>Reyranellaceae</taxon>
        <taxon>Reyranella</taxon>
    </lineage>
</organism>
<gene>
    <name evidence="1" type="ORF">RSO01_91270</name>
</gene>
<dbReference type="Proteomes" id="UP000321058">
    <property type="component" value="Unassembled WGS sequence"/>
</dbReference>
<proteinExistence type="predicted"/>
<accession>A0A512NSN2</accession>
<name>A0A512NSN2_9HYPH</name>
<dbReference type="AlphaFoldDB" id="A0A512NSN2"/>
<evidence type="ECO:0000313" key="2">
    <source>
        <dbReference type="Proteomes" id="UP000321058"/>
    </source>
</evidence>